<comment type="caution">
    <text evidence="2">The sequence shown here is derived from an EMBL/GenBank/DDBJ whole genome shotgun (WGS) entry which is preliminary data.</text>
</comment>
<gene>
    <name evidence="2" type="ORF">GPA21_14840</name>
</gene>
<feature type="transmembrane region" description="Helical" evidence="1">
    <location>
        <begin position="119"/>
        <end position="138"/>
    </location>
</feature>
<evidence type="ECO:0000313" key="3">
    <source>
        <dbReference type="Proteomes" id="UP000599523"/>
    </source>
</evidence>
<feature type="transmembrane region" description="Helical" evidence="1">
    <location>
        <begin position="96"/>
        <end position="113"/>
    </location>
</feature>
<feature type="transmembrane region" description="Helical" evidence="1">
    <location>
        <begin position="71"/>
        <end position="89"/>
    </location>
</feature>
<reference evidence="2" key="1">
    <citation type="submission" date="2019-12" db="EMBL/GenBank/DDBJ databases">
        <title>Comparative genomics gives insights into the taxonomy of the Azoarcus-Aromatoleum group and reveals separate origins of nif in the plant-associated Azoarcus and non-plant-associated Aromatoleum sub-groups.</title>
        <authorList>
            <person name="Lafos M."/>
            <person name="Maluk M."/>
            <person name="Batista M."/>
            <person name="Junghare M."/>
            <person name="Carmona M."/>
            <person name="Faoro H."/>
            <person name="Cruz L.M."/>
            <person name="Battistoni F."/>
            <person name="De Souza E."/>
            <person name="Pedrosa F."/>
            <person name="Chen W.-M."/>
            <person name="Poole P.S."/>
            <person name="Dixon R.A."/>
            <person name="James E.K."/>
        </authorList>
    </citation>
    <scope>NUCLEOTIDE SEQUENCE</scope>
    <source>
        <strain evidence="2">NSC3</strain>
    </source>
</reference>
<evidence type="ECO:0000313" key="2">
    <source>
        <dbReference type="EMBL" id="NMG04231.1"/>
    </source>
</evidence>
<feature type="transmembrane region" description="Helical" evidence="1">
    <location>
        <begin position="255"/>
        <end position="284"/>
    </location>
</feature>
<dbReference type="Proteomes" id="UP000599523">
    <property type="component" value="Unassembled WGS sequence"/>
</dbReference>
<keyword evidence="3" id="KW-1185">Reference proteome</keyword>
<evidence type="ECO:0000256" key="1">
    <source>
        <dbReference type="SAM" id="Phobius"/>
    </source>
</evidence>
<feature type="transmembrane region" description="Helical" evidence="1">
    <location>
        <begin position="296"/>
        <end position="315"/>
    </location>
</feature>
<feature type="transmembrane region" description="Helical" evidence="1">
    <location>
        <begin position="350"/>
        <end position="367"/>
    </location>
</feature>
<keyword evidence="1" id="KW-0812">Transmembrane</keyword>
<dbReference type="AlphaFoldDB" id="A0A972FL10"/>
<feature type="transmembrane region" description="Helical" evidence="1">
    <location>
        <begin position="324"/>
        <end position="344"/>
    </location>
</feature>
<keyword evidence="1" id="KW-1133">Transmembrane helix</keyword>
<organism evidence="2 3">
    <name type="scientific">Azoarcus taiwanensis</name>
    <dbReference type="NCBI Taxonomy" id="666964"/>
    <lineage>
        <taxon>Bacteria</taxon>
        <taxon>Pseudomonadati</taxon>
        <taxon>Pseudomonadota</taxon>
        <taxon>Betaproteobacteria</taxon>
        <taxon>Rhodocyclales</taxon>
        <taxon>Zoogloeaceae</taxon>
        <taxon>Azoarcus</taxon>
    </lineage>
</organism>
<protein>
    <submittedName>
        <fullName evidence="2">Uncharacterized protein</fullName>
    </submittedName>
</protein>
<feature type="transmembrane region" description="Helical" evidence="1">
    <location>
        <begin position="150"/>
        <end position="173"/>
    </location>
</feature>
<keyword evidence="1" id="KW-0472">Membrane</keyword>
<proteinExistence type="predicted"/>
<feature type="transmembrane region" description="Helical" evidence="1">
    <location>
        <begin position="193"/>
        <end position="215"/>
    </location>
</feature>
<dbReference type="RefSeq" id="WP_168988911.1">
    <property type="nucleotide sequence ID" value="NZ_CAWPHM010000004.1"/>
</dbReference>
<dbReference type="EMBL" id="WTVM01000103">
    <property type="protein sequence ID" value="NMG04231.1"/>
    <property type="molecule type" value="Genomic_DNA"/>
</dbReference>
<sequence>MTLSVLLSWIALSAVITPNNDGMLYIEAARLYQEGGFAAASGLFDWNGFARGFVSANIAWTAALTGLELEHAAFLLCLLFIAGTCALIVSCCEELFPGTAWWAVVAVLTIPSLNGYRDYILREFGAWFFVFLALYLLLVWMRKGQRRRILVATVAIVLAAMYRPESSIFLLLLPLAMLLKQPEWLSAFRNPRFTAAVLFVALVGAAVLWGLSHWVEAIGRLTERSNPFRETSALTSSVELMAGILPKWSAGEAGLILVVGLLALIPVKLLGTLGLLVVPVLTALSRRSSIHTSPGLFLFLAAFLLHLVLLVWFVLERQFMTSRYVTLASLLLLPLAAVGLKQLFERGPQWRWSIGVLAVLLMISNVVSTSPPKTRYLDAANWLSTQALEPHRVSLETPDVAHLVGWSFTQAARGMNSRDEALAALRAGQLDLLMLEIRTDDSQIEQALLDEGFELVARFGDDRQRTVLAVRDGPVE</sequence>
<name>A0A972FL10_9RHOO</name>
<accession>A0A972FL10</accession>